<reference evidence="2" key="1">
    <citation type="journal article" date="2020" name="Stud. Mycol.">
        <title>101 Dothideomycetes genomes: a test case for predicting lifestyles and emergence of pathogens.</title>
        <authorList>
            <person name="Haridas S."/>
            <person name="Albert R."/>
            <person name="Binder M."/>
            <person name="Bloem J."/>
            <person name="Labutti K."/>
            <person name="Salamov A."/>
            <person name="Andreopoulos B."/>
            <person name="Baker S."/>
            <person name="Barry K."/>
            <person name="Bills G."/>
            <person name="Bluhm B."/>
            <person name="Cannon C."/>
            <person name="Castanera R."/>
            <person name="Culley D."/>
            <person name="Daum C."/>
            <person name="Ezra D."/>
            <person name="Gonzalez J."/>
            <person name="Henrissat B."/>
            <person name="Kuo A."/>
            <person name="Liang C."/>
            <person name="Lipzen A."/>
            <person name="Lutzoni F."/>
            <person name="Magnuson J."/>
            <person name="Mondo S."/>
            <person name="Nolan M."/>
            <person name="Ohm R."/>
            <person name="Pangilinan J."/>
            <person name="Park H.-J."/>
            <person name="Ramirez L."/>
            <person name="Alfaro M."/>
            <person name="Sun H."/>
            <person name="Tritt A."/>
            <person name="Yoshinaga Y."/>
            <person name="Zwiers L.-H."/>
            <person name="Turgeon B."/>
            <person name="Goodwin S."/>
            <person name="Spatafora J."/>
            <person name="Crous P."/>
            <person name="Grigoriev I."/>
        </authorList>
    </citation>
    <scope>NUCLEOTIDE SEQUENCE</scope>
    <source>
        <strain evidence="2">CBS 119687</strain>
    </source>
</reference>
<gene>
    <name evidence="2" type="ORF">P153DRAFT_359640</name>
</gene>
<proteinExistence type="predicted"/>
<dbReference type="RefSeq" id="XP_033520348.1">
    <property type="nucleotide sequence ID" value="XM_033666879.1"/>
</dbReference>
<organism evidence="2 3">
    <name type="scientific">Dothidotthia symphoricarpi CBS 119687</name>
    <dbReference type="NCBI Taxonomy" id="1392245"/>
    <lineage>
        <taxon>Eukaryota</taxon>
        <taxon>Fungi</taxon>
        <taxon>Dikarya</taxon>
        <taxon>Ascomycota</taxon>
        <taxon>Pezizomycotina</taxon>
        <taxon>Dothideomycetes</taxon>
        <taxon>Pleosporomycetidae</taxon>
        <taxon>Pleosporales</taxon>
        <taxon>Dothidotthiaceae</taxon>
        <taxon>Dothidotthia</taxon>
    </lineage>
</organism>
<keyword evidence="1" id="KW-0812">Transmembrane</keyword>
<feature type="transmembrane region" description="Helical" evidence="1">
    <location>
        <begin position="127"/>
        <end position="143"/>
    </location>
</feature>
<dbReference type="EMBL" id="ML977514">
    <property type="protein sequence ID" value="KAF2125956.1"/>
    <property type="molecule type" value="Genomic_DNA"/>
</dbReference>
<keyword evidence="1" id="KW-1133">Transmembrane helix</keyword>
<evidence type="ECO:0000313" key="2">
    <source>
        <dbReference type="EMBL" id="KAF2125956.1"/>
    </source>
</evidence>
<accession>A0A6A6A335</accession>
<feature type="transmembrane region" description="Helical" evidence="1">
    <location>
        <begin position="96"/>
        <end position="115"/>
    </location>
</feature>
<evidence type="ECO:0000256" key="1">
    <source>
        <dbReference type="SAM" id="Phobius"/>
    </source>
</evidence>
<dbReference type="AlphaFoldDB" id="A0A6A6A335"/>
<feature type="transmembrane region" description="Helical" evidence="1">
    <location>
        <begin position="50"/>
        <end position="75"/>
    </location>
</feature>
<protein>
    <submittedName>
        <fullName evidence="2">Uncharacterized protein</fullName>
    </submittedName>
</protein>
<dbReference type="GeneID" id="54407311"/>
<dbReference type="Proteomes" id="UP000799771">
    <property type="component" value="Unassembled WGS sequence"/>
</dbReference>
<keyword evidence="1" id="KW-0472">Membrane</keyword>
<feature type="transmembrane region" description="Helical" evidence="1">
    <location>
        <begin position="12"/>
        <end position="30"/>
    </location>
</feature>
<keyword evidence="3" id="KW-1185">Reference proteome</keyword>
<name>A0A6A6A335_9PLEO</name>
<sequence length="296" mass="35835">MSKSIYKASLYRYYFLYAVELIVRYLTKVINKDVGFLTFNLIYILSNYIIYYVPIIILVVPIANTYFITSIYNYISSILLLVKKTSLTKPFSRRNYNLLYFIYLTLITPILKSYYNYNILFYPSNRLFILTLIITLINTFYYYKAYLINTSTTLYKKRKLSLTYYFYYYTRIRGIYPLICYYISTLSRYKGIKLLKTISPLAIKKKLNKEEEKYISNNTLRSLVKGINKKEASIEIVVILVKKDISRNKLLSIKKKDIERDIEKDIERNNRYRRRKVSLRTRIYYKLLEEYSIFYY</sequence>
<evidence type="ECO:0000313" key="3">
    <source>
        <dbReference type="Proteomes" id="UP000799771"/>
    </source>
</evidence>